<dbReference type="InterPro" id="IPR004839">
    <property type="entry name" value="Aminotransferase_I/II_large"/>
</dbReference>
<organism evidence="8 9">
    <name type="scientific">Candidatus Gottesmanbacteria bacterium RIFCSPHIGHO2_02_FULL_40_13</name>
    <dbReference type="NCBI Taxonomy" id="1798384"/>
    <lineage>
        <taxon>Bacteria</taxon>
        <taxon>Candidatus Gottesmaniibacteriota</taxon>
    </lineage>
</organism>
<dbReference type="EMBL" id="MFJN01000034">
    <property type="protein sequence ID" value="OGG20827.1"/>
    <property type="molecule type" value="Genomic_DNA"/>
</dbReference>
<dbReference type="Pfam" id="PF00155">
    <property type="entry name" value="Aminotran_1_2"/>
    <property type="match status" value="1"/>
</dbReference>
<evidence type="ECO:0000256" key="2">
    <source>
        <dbReference type="ARBA" id="ARBA00007441"/>
    </source>
</evidence>
<gene>
    <name evidence="8" type="ORF">A3D03_04065</name>
</gene>
<dbReference type="InterPro" id="IPR050596">
    <property type="entry name" value="AspAT/PAT-like"/>
</dbReference>
<evidence type="ECO:0000256" key="3">
    <source>
        <dbReference type="ARBA" id="ARBA00022576"/>
    </source>
</evidence>
<evidence type="ECO:0000313" key="9">
    <source>
        <dbReference type="Proteomes" id="UP000177092"/>
    </source>
</evidence>
<dbReference type="Gene3D" id="3.40.640.10">
    <property type="entry name" value="Type I PLP-dependent aspartate aminotransferase-like (Major domain)"/>
    <property type="match status" value="1"/>
</dbReference>
<evidence type="ECO:0000256" key="4">
    <source>
        <dbReference type="ARBA" id="ARBA00022679"/>
    </source>
</evidence>
<comment type="caution">
    <text evidence="8">The sequence shown here is derived from an EMBL/GenBank/DDBJ whole genome shotgun (WGS) entry which is preliminary data.</text>
</comment>
<evidence type="ECO:0000259" key="7">
    <source>
        <dbReference type="Pfam" id="PF00155"/>
    </source>
</evidence>
<evidence type="ECO:0000256" key="5">
    <source>
        <dbReference type="ARBA" id="ARBA00022898"/>
    </source>
</evidence>
<dbReference type="PANTHER" id="PTHR46383">
    <property type="entry name" value="ASPARTATE AMINOTRANSFERASE"/>
    <property type="match status" value="1"/>
</dbReference>
<dbReference type="InterPro" id="IPR015422">
    <property type="entry name" value="PyrdxlP-dep_Trfase_small"/>
</dbReference>
<keyword evidence="5" id="KW-0663">Pyridoxal phosphate</keyword>
<evidence type="ECO:0000256" key="1">
    <source>
        <dbReference type="ARBA" id="ARBA00001933"/>
    </source>
</evidence>
<name>A0A1F6A946_9BACT</name>
<evidence type="ECO:0000256" key="6">
    <source>
        <dbReference type="RuleBase" id="RU000481"/>
    </source>
</evidence>
<dbReference type="PANTHER" id="PTHR46383:SF1">
    <property type="entry name" value="ASPARTATE AMINOTRANSFERASE"/>
    <property type="match status" value="1"/>
</dbReference>
<dbReference type="InterPro" id="IPR015421">
    <property type="entry name" value="PyrdxlP-dep_Trfase_major"/>
</dbReference>
<dbReference type="STRING" id="1798384.A3D03_04065"/>
<reference evidence="8 9" key="1">
    <citation type="journal article" date="2016" name="Nat. Commun.">
        <title>Thousands of microbial genomes shed light on interconnected biogeochemical processes in an aquifer system.</title>
        <authorList>
            <person name="Anantharaman K."/>
            <person name="Brown C.T."/>
            <person name="Hug L.A."/>
            <person name="Sharon I."/>
            <person name="Castelle C.J."/>
            <person name="Probst A.J."/>
            <person name="Thomas B.C."/>
            <person name="Singh A."/>
            <person name="Wilkins M.J."/>
            <person name="Karaoz U."/>
            <person name="Brodie E.L."/>
            <person name="Williams K.H."/>
            <person name="Hubbard S.S."/>
            <person name="Banfield J.F."/>
        </authorList>
    </citation>
    <scope>NUCLEOTIDE SEQUENCE [LARGE SCALE GENOMIC DNA]</scope>
</reference>
<comment type="similarity">
    <text evidence="2 6">Belongs to the class-I pyridoxal-phosphate-dependent aminotransferase family.</text>
</comment>
<sequence length="413" mass="46248">MNNNRSVLTSTGDTVDLPELAVRLKNTSVSVIKEMTYLGALEQNKGKDIVSLGVGLPFYPAPDFIHQHAIKAIKNKKDIDKYTLLTGLPELRTITAALSQKLLGIETSSDDILITPGSMAGLLYSMLTLVNPGDEVILPSPYFSSYGEQVSIAGGIAVPVPMIEDKKTGYRLDVVNIKKAITKKTKAVVINNPQNPTGAVFLEEDLRSLAEILYETKIYVITDEVYDFLIYDDTSYFNIASIKKLWPRVIRCCSLSKKYGMMGWRIGFLHTNKKLLMHILKIHDANIVCAPHISQEAAIAALTGPQGVVNNHRKWLKRNRDIICKRLDNLPDLFSYVKPCGTYYVFPRYNLPISSIEFAKKLLYEAAVVTVPGIGFGPEGEYHLRLSFGSPEDAINKSFDRIELWWNVKKRSF</sequence>
<keyword evidence="4 6" id="KW-0808">Transferase</keyword>
<dbReference type="Gene3D" id="3.90.1150.10">
    <property type="entry name" value="Aspartate Aminotransferase, domain 1"/>
    <property type="match status" value="1"/>
</dbReference>
<dbReference type="AlphaFoldDB" id="A0A1F6A946"/>
<keyword evidence="3 6" id="KW-0032">Aminotransferase</keyword>
<dbReference type="InterPro" id="IPR015424">
    <property type="entry name" value="PyrdxlP-dep_Trfase"/>
</dbReference>
<dbReference type="CDD" id="cd00609">
    <property type="entry name" value="AAT_like"/>
    <property type="match status" value="1"/>
</dbReference>
<dbReference type="GO" id="GO:0008483">
    <property type="term" value="F:transaminase activity"/>
    <property type="evidence" value="ECO:0007669"/>
    <property type="project" value="UniProtKB-KW"/>
</dbReference>
<proteinExistence type="inferred from homology"/>
<protein>
    <recommendedName>
        <fullName evidence="6">Aminotransferase</fullName>
        <ecNumber evidence="6">2.6.1.-</ecNumber>
    </recommendedName>
</protein>
<dbReference type="InterPro" id="IPR004838">
    <property type="entry name" value="NHTrfase_class1_PyrdxlP-BS"/>
</dbReference>
<dbReference type="Proteomes" id="UP000177092">
    <property type="component" value="Unassembled WGS sequence"/>
</dbReference>
<dbReference type="EC" id="2.6.1.-" evidence="6"/>
<accession>A0A1F6A946</accession>
<evidence type="ECO:0000313" key="8">
    <source>
        <dbReference type="EMBL" id="OGG20827.1"/>
    </source>
</evidence>
<comment type="cofactor">
    <cofactor evidence="1 6">
        <name>pyridoxal 5'-phosphate</name>
        <dbReference type="ChEBI" id="CHEBI:597326"/>
    </cofactor>
</comment>
<dbReference type="GO" id="GO:0006520">
    <property type="term" value="P:amino acid metabolic process"/>
    <property type="evidence" value="ECO:0007669"/>
    <property type="project" value="InterPro"/>
</dbReference>
<feature type="domain" description="Aminotransferase class I/classII large" evidence="7">
    <location>
        <begin position="48"/>
        <end position="396"/>
    </location>
</feature>
<dbReference type="GO" id="GO:0030170">
    <property type="term" value="F:pyridoxal phosphate binding"/>
    <property type="evidence" value="ECO:0007669"/>
    <property type="project" value="InterPro"/>
</dbReference>
<dbReference type="SUPFAM" id="SSF53383">
    <property type="entry name" value="PLP-dependent transferases"/>
    <property type="match status" value="1"/>
</dbReference>
<dbReference type="PROSITE" id="PS00105">
    <property type="entry name" value="AA_TRANSFER_CLASS_1"/>
    <property type="match status" value="1"/>
</dbReference>